<feature type="compositionally biased region" description="Pro residues" evidence="9">
    <location>
        <begin position="393"/>
        <end position="419"/>
    </location>
</feature>
<evidence type="ECO:0000256" key="7">
    <source>
        <dbReference type="ARBA" id="ARBA00023242"/>
    </source>
</evidence>
<keyword evidence="5 8" id="KW-0195">Cyclin</keyword>
<evidence type="ECO:0000313" key="11">
    <source>
        <dbReference type="EMBL" id="CAI8025315.1"/>
    </source>
</evidence>
<feature type="compositionally biased region" description="Low complexity" evidence="9">
    <location>
        <begin position="272"/>
        <end position="292"/>
    </location>
</feature>
<feature type="domain" description="Cyclin-like" evidence="10">
    <location>
        <begin position="51"/>
        <end position="150"/>
    </location>
</feature>
<dbReference type="AlphaFoldDB" id="A0AA35WST0"/>
<dbReference type="FunFam" id="1.10.472.10:FF:000004">
    <property type="entry name" value="Cyclin T2"/>
    <property type="match status" value="1"/>
</dbReference>
<keyword evidence="12" id="KW-1185">Reference proteome</keyword>
<keyword evidence="7" id="KW-0539">Nucleus</keyword>
<dbReference type="CDD" id="cd20539">
    <property type="entry name" value="CYCLIN_CCNT_rpt2"/>
    <property type="match status" value="1"/>
</dbReference>
<evidence type="ECO:0000256" key="3">
    <source>
        <dbReference type="ARBA" id="ARBA00022553"/>
    </source>
</evidence>
<feature type="compositionally biased region" description="Basic residues" evidence="9">
    <location>
        <begin position="420"/>
        <end position="429"/>
    </location>
</feature>
<keyword evidence="6" id="KW-0804">Transcription</keyword>
<comment type="similarity">
    <text evidence="2">Belongs to the cyclin family. Cyclin C subfamily.</text>
</comment>
<dbReference type="SUPFAM" id="SSF47954">
    <property type="entry name" value="Cyclin-like"/>
    <property type="match status" value="2"/>
</dbReference>
<dbReference type="Gene3D" id="1.10.472.10">
    <property type="entry name" value="Cyclin-like"/>
    <property type="match status" value="2"/>
</dbReference>
<name>A0AA35WST0_GEOBA</name>
<gene>
    <name evidence="11" type="ORF">GBAR_LOCUS14638</name>
</gene>
<evidence type="ECO:0000259" key="10">
    <source>
        <dbReference type="SMART" id="SM00385"/>
    </source>
</evidence>
<evidence type="ECO:0000256" key="4">
    <source>
        <dbReference type="ARBA" id="ARBA00023015"/>
    </source>
</evidence>
<dbReference type="Pfam" id="PF21797">
    <property type="entry name" value="CycT2-like_C"/>
    <property type="match status" value="1"/>
</dbReference>
<protein>
    <submittedName>
        <fullName evidence="11">Cyclin-T1</fullName>
    </submittedName>
</protein>
<keyword evidence="4" id="KW-0805">Transcription regulation</keyword>
<dbReference type="InterPro" id="IPR013763">
    <property type="entry name" value="Cyclin-like_dom"/>
</dbReference>
<dbReference type="PANTHER" id="PTHR10026">
    <property type="entry name" value="CYCLIN"/>
    <property type="match status" value="1"/>
</dbReference>
<feature type="region of interest" description="Disordered" evidence="9">
    <location>
        <begin position="265"/>
        <end position="454"/>
    </location>
</feature>
<feature type="domain" description="Cyclin-like" evidence="10">
    <location>
        <begin position="163"/>
        <end position="251"/>
    </location>
</feature>
<accession>A0AA35WST0</accession>
<comment type="caution">
    <text evidence="11">The sequence shown here is derived from an EMBL/GenBank/DDBJ whole genome shotgun (WGS) entry which is preliminary data.</text>
</comment>
<dbReference type="Proteomes" id="UP001174909">
    <property type="component" value="Unassembled WGS sequence"/>
</dbReference>
<keyword evidence="3" id="KW-0597">Phosphoprotein</keyword>
<evidence type="ECO:0000256" key="6">
    <source>
        <dbReference type="ARBA" id="ARBA00023163"/>
    </source>
</evidence>
<sequence length="454" mass="50663">MAMRMPREEERVKNPKMRWYFTKEELANSPSRREHGVEPGKELSYRQQAANMIQDMGQRLNVNQLCINTAIVYMHRFYCVHSFKTFHRHLLATAALFLAAKNEEQPRKLQYVAQASYACAYKDQPMLDIQSQAYTKLVEDITYYELLLLETLGFEVNVDHPHPHVVKCMQFLKASKDLAQMAYFMAHNSLLLTTFCLEHSPSTVACVCIHLSCRWKGLDIPRSSDGKSWWEYIDPSINRTKLDDLTKEFLMIYDKSPSRLQKKITEPIKLQGSSSGGSSVPSSSASTSASRAHGPGHSLSDKGKRPAGSAAHPVKHQKSSVFAQSGSHGNKPHPQAGDMKNHSRVGHTHQAHPQASRGVKRHHSSAEKEAHGKKRVKTEHNSQPPLPISSHPLRPPLPSGPPPNSGLHSHPPPPLPPAPAHHHKLHSKHNSLAPPLPPPLPHSPSPPPPPPPRQ</sequence>
<evidence type="ECO:0000256" key="8">
    <source>
        <dbReference type="RuleBase" id="RU000383"/>
    </source>
</evidence>
<dbReference type="GO" id="GO:0005634">
    <property type="term" value="C:nucleus"/>
    <property type="evidence" value="ECO:0007669"/>
    <property type="project" value="UniProtKB-SubCell"/>
</dbReference>
<evidence type="ECO:0000256" key="9">
    <source>
        <dbReference type="SAM" id="MobiDB-lite"/>
    </source>
</evidence>
<evidence type="ECO:0000256" key="5">
    <source>
        <dbReference type="ARBA" id="ARBA00023127"/>
    </source>
</evidence>
<organism evidence="11 12">
    <name type="scientific">Geodia barretti</name>
    <name type="common">Barrett's horny sponge</name>
    <dbReference type="NCBI Taxonomy" id="519541"/>
    <lineage>
        <taxon>Eukaryota</taxon>
        <taxon>Metazoa</taxon>
        <taxon>Porifera</taxon>
        <taxon>Demospongiae</taxon>
        <taxon>Heteroscleromorpha</taxon>
        <taxon>Tetractinellida</taxon>
        <taxon>Astrophorina</taxon>
        <taxon>Geodiidae</taxon>
        <taxon>Geodia</taxon>
    </lineage>
</organism>
<evidence type="ECO:0000313" key="12">
    <source>
        <dbReference type="Proteomes" id="UP001174909"/>
    </source>
</evidence>
<dbReference type="EMBL" id="CASHTH010002139">
    <property type="protein sequence ID" value="CAI8025315.1"/>
    <property type="molecule type" value="Genomic_DNA"/>
</dbReference>
<dbReference type="InterPro" id="IPR043198">
    <property type="entry name" value="Cyclin/Ssn8"/>
</dbReference>
<comment type="subcellular location">
    <subcellularLocation>
        <location evidence="1">Nucleus</location>
    </subcellularLocation>
</comment>
<dbReference type="InterPro" id="IPR006671">
    <property type="entry name" value="Cyclin_N"/>
</dbReference>
<feature type="compositionally biased region" description="Polar residues" evidence="9">
    <location>
        <begin position="319"/>
        <end position="328"/>
    </location>
</feature>
<dbReference type="SMART" id="SM00385">
    <property type="entry name" value="CYCLIN"/>
    <property type="match status" value="2"/>
</dbReference>
<evidence type="ECO:0000256" key="2">
    <source>
        <dbReference type="ARBA" id="ARBA00008638"/>
    </source>
</evidence>
<proteinExistence type="inferred from homology"/>
<feature type="compositionally biased region" description="Pro residues" evidence="9">
    <location>
        <begin position="434"/>
        <end position="454"/>
    </location>
</feature>
<dbReference type="GO" id="GO:0006357">
    <property type="term" value="P:regulation of transcription by RNA polymerase II"/>
    <property type="evidence" value="ECO:0007669"/>
    <property type="project" value="InterPro"/>
</dbReference>
<evidence type="ECO:0000256" key="1">
    <source>
        <dbReference type="ARBA" id="ARBA00004123"/>
    </source>
</evidence>
<dbReference type="Pfam" id="PF00134">
    <property type="entry name" value="Cyclin_N"/>
    <property type="match status" value="1"/>
</dbReference>
<dbReference type="InterPro" id="IPR036915">
    <property type="entry name" value="Cyclin-like_sf"/>
</dbReference>
<reference evidence="11" key="1">
    <citation type="submission" date="2023-03" db="EMBL/GenBank/DDBJ databases">
        <authorList>
            <person name="Steffen K."/>
            <person name="Cardenas P."/>
        </authorList>
    </citation>
    <scope>NUCLEOTIDE SEQUENCE</scope>
</reference>
<dbReference type="GO" id="GO:0016538">
    <property type="term" value="F:cyclin-dependent protein serine/threonine kinase regulator activity"/>
    <property type="evidence" value="ECO:0007669"/>
    <property type="project" value="InterPro"/>
</dbReference>